<gene>
    <name evidence="2" type="ORF">IBJ83_06060</name>
</gene>
<name>A0ABS1C9V0_9FIRM</name>
<organism evidence="2 3">
    <name type="scientific">Parvimonas parva</name>
    <dbReference type="NCBI Taxonomy" id="2769485"/>
    <lineage>
        <taxon>Bacteria</taxon>
        <taxon>Bacillati</taxon>
        <taxon>Bacillota</taxon>
        <taxon>Tissierellia</taxon>
        <taxon>Tissierellales</taxon>
        <taxon>Peptoniphilaceae</taxon>
        <taxon>Parvimonas</taxon>
    </lineage>
</organism>
<dbReference type="RefSeq" id="WP_201275768.1">
    <property type="nucleotide sequence ID" value="NZ_JACVDA010000016.1"/>
</dbReference>
<dbReference type="InterPro" id="IPR001584">
    <property type="entry name" value="Integrase_cat-core"/>
</dbReference>
<proteinExistence type="predicted"/>
<dbReference type="PANTHER" id="PTHR35004:SF7">
    <property type="entry name" value="INTEGRASE PROTEIN"/>
    <property type="match status" value="1"/>
</dbReference>
<dbReference type="SUPFAM" id="SSF53098">
    <property type="entry name" value="Ribonuclease H-like"/>
    <property type="match status" value="1"/>
</dbReference>
<feature type="domain" description="Integrase catalytic" evidence="1">
    <location>
        <begin position="146"/>
        <end position="321"/>
    </location>
</feature>
<accession>A0ABS1C9V0</accession>
<protein>
    <submittedName>
        <fullName evidence="2">DDE-type integrase/transposase/recombinase</fullName>
    </submittedName>
</protein>
<evidence type="ECO:0000313" key="3">
    <source>
        <dbReference type="Proteomes" id="UP000823123"/>
    </source>
</evidence>
<dbReference type="EMBL" id="JACVDA010000016">
    <property type="protein sequence ID" value="MBK1468876.1"/>
    <property type="molecule type" value="Genomic_DNA"/>
</dbReference>
<comment type="caution">
    <text evidence="2">The sequence shown here is derived from an EMBL/GenBank/DDBJ whole genome shotgun (WGS) entry which is preliminary data.</text>
</comment>
<dbReference type="Proteomes" id="UP000823123">
    <property type="component" value="Unassembled WGS sequence"/>
</dbReference>
<dbReference type="PANTHER" id="PTHR35004">
    <property type="entry name" value="TRANSPOSASE RV3428C-RELATED"/>
    <property type="match status" value="1"/>
</dbReference>
<reference evidence="2 3" key="1">
    <citation type="submission" date="2020-09" db="EMBL/GenBank/DDBJ databases">
        <title>Parvimonas S3374 sp. nov.</title>
        <authorList>
            <person name="Buhl M."/>
        </authorList>
    </citation>
    <scope>NUCLEOTIDE SEQUENCE [LARGE SCALE GENOMIC DNA]</scope>
    <source>
        <strain evidence="2 3">S3374</strain>
    </source>
</reference>
<sequence length="326" mass="39215">MNNIISQNQENIKHNQRYIPHLLQTRYHAVKTYRNGNSVSFVCRRYKISKASLMRWNKRFDGSIDSLRDKSHRPLSKHPNSHTDTEIYWIKNLIRRNPNISLIELYAKLKLNKGYTRHPCSLFRFLRKLGFFKDVKQPSKPYVPKPYHTPTKIGVKMQLDVKYVPNSCYVGKYPDKFYQYTIIDEATRERFIYPFKEQSSYSTVTFVKMAIKHFGYTPEIIQTDNGFEFTHFKDTKRVHPFDKLCNELGIKHQLIRPRTPRHNGKVERSHRNDNERFYSNLSFYSYEDLIVQMKKYLYKSNRLPMQTLNWLSPIEKRKELLELKEN</sequence>
<dbReference type="SUPFAM" id="SSF46689">
    <property type="entry name" value="Homeodomain-like"/>
    <property type="match status" value="1"/>
</dbReference>
<dbReference type="Gene3D" id="3.30.420.10">
    <property type="entry name" value="Ribonuclease H-like superfamily/Ribonuclease H"/>
    <property type="match status" value="1"/>
</dbReference>
<dbReference type="InterPro" id="IPR009057">
    <property type="entry name" value="Homeodomain-like_sf"/>
</dbReference>
<evidence type="ECO:0000313" key="2">
    <source>
        <dbReference type="EMBL" id="MBK1468876.1"/>
    </source>
</evidence>
<dbReference type="Pfam" id="PF00665">
    <property type="entry name" value="rve"/>
    <property type="match status" value="1"/>
</dbReference>
<keyword evidence="3" id="KW-1185">Reference proteome</keyword>
<dbReference type="InterPro" id="IPR036397">
    <property type="entry name" value="RNaseH_sf"/>
</dbReference>
<dbReference type="PROSITE" id="PS50994">
    <property type="entry name" value="INTEGRASE"/>
    <property type="match status" value="1"/>
</dbReference>
<dbReference type="InterPro" id="IPR012337">
    <property type="entry name" value="RNaseH-like_sf"/>
</dbReference>
<evidence type="ECO:0000259" key="1">
    <source>
        <dbReference type="PROSITE" id="PS50994"/>
    </source>
</evidence>